<dbReference type="AlphaFoldDB" id="A0A6J6F4B8"/>
<accession>A0A6J6F4B8</accession>
<organism evidence="2">
    <name type="scientific">freshwater metagenome</name>
    <dbReference type="NCBI Taxonomy" id="449393"/>
    <lineage>
        <taxon>unclassified sequences</taxon>
        <taxon>metagenomes</taxon>
        <taxon>ecological metagenomes</taxon>
    </lineage>
</organism>
<evidence type="ECO:0000256" key="1">
    <source>
        <dbReference type="SAM" id="MobiDB-lite"/>
    </source>
</evidence>
<name>A0A6J6F4B8_9ZZZZ</name>
<evidence type="ECO:0000313" key="2">
    <source>
        <dbReference type="EMBL" id="CAB4583621.1"/>
    </source>
</evidence>
<proteinExistence type="predicted"/>
<dbReference type="EMBL" id="CAEZTS010000106">
    <property type="protein sequence ID" value="CAB4583621.1"/>
    <property type="molecule type" value="Genomic_DNA"/>
</dbReference>
<reference evidence="2" key="1">
    <citation type="submission" date="2020-05" db="EMBL/GenBank/DDBJ databases">
        <authorList>
            <person name="Chiriac C."/>
            <person name="Salcher M."/>
            <person name="Ghai R."/>
            <person name="Kavagutti S V."/>
        </authorList>
    </citation>
    <scope>NUCLEOTIDE SEQUENCE</scope>
</reference>
<sequence>MGTLTRMHASKRTLTALTICLALVGVSCGGDSGSGSAALSDEEFCLEVAALDGMNPDVGDMAEIVTTIEDLAAKAPSDELRDAMLALVPVMTMLSEIDENDPEAMNKVMEVMMDPEVMAAGELIEKYSSETCGIDDSAGDESSSGSSDTMPTEGSNGAYIFDDIEAGDISDYVEANGTDYFPNGYVNSTSMSGADGYTEVIMDFADADSVDGVSLCEVIFEGIAMSTADTAVRIVVQQDTVDIAVREVDGECSAV</sequence>
<protein>
    <submittedName>
        <fullName evidence="2">Unannotated protein</fullName>
    </submittedName>
</protein>
<gene>
    <name evidence="2" type="ORF">UFOPK1722_01203</name>
</gene>
<dbReference type="PROSITE" id="PS51257">
    <property type="entry name" value="PROKAR_LIPOPROTEIN"/>
    <property type="match status" value="1"/>
</dbReference>
<feature type="region of interest" description="Disordered" evidence="1">
    <location>
        <begin position="132"/>
        <end position="155"/>
    </location>
</feature>